<gene>
    <name evidence="2" type="ORF">CYJ57_04580</name>
</gene>
<dbReference type="Proteomes" id="UP000234384">
    <property type="component" value="Unassembled WGS sequence"/>
</dbReference>
<dbReference type="EMBL" id="PKHE01000009">
    <property type="protein sequence ID" value="PKY89121.1"/>
    <property type="molecule type" value="Genomic_DNA"/>
</dbReference>
<keyword evidence="1" id="KW-1133">Transmembrane helix</keyword>
<keyword evidence="1" id="KW-0812">Transmembrane</keyword>
<organism evidence="2 3">
    <name type="scientific">Falseniella ignava</name>
    <dbReference type="NCBI Taxonomy" id="137730"/>
    <lineage>
        <taxon>Bacteria</taxon>
        <taxon>Bacillati</taxon>
        <taxon>Bacillota</taxon>
        <taxon>Bacilli</taxon>
        <taxon>Lactobacillales</taxon>
        <taxon>Aerococcaceae</taxon>
        <taxon>Falseniella</taxon>
    </lineage>
</organism>
<evidence type="ECO:0000313" key="2">
    <source>
        <dbReference type="EMBL" id="PKY89121.1"/>
    </source>
</evidence>
<name>A0A2I1K0E9_9LACT</name>
<evidence type="ECO:0000256" key="1">
    <source>
        <dbReference type="SAM" id="Phobius"/>
    </source>
</evidence>
<comment type="caution">
    <text evidence="2">The sequence shown here is derived from an EMBL/GenBank/DDBJ whole genome shotgun (WGS) entry which is preliminary data.</text>
</comment>
<dbReference type="RefSeq" id="WP_101954258.1">
    <property type="nucleotide sequence ID" value="NZ_PKHE01000009.1"/>
</dbReference>
<protein>
    <submittedName>
        <fullName evidence="2">Uncharacterized protein</fullName>
    </submittedName>
</protein>
<proteinExistence type="predicted"/>
<dbReference type="AlphaFoldDB" id="A0A2I1K0E9"/>
<reference evidence="2 3" key="1">
    <citation type="submission" date="2017-12" db="EMBL/GenBank/DDBJ databases">
        <title>Phylogenetic diversity of female urinary microbiome.</title>
        <authorList>
            <person name="Thomas-White K."/>
            <person name="Wolfe A.J."/>
        </authorList>
    </citation>
    <scope>NUCLEOTIDE SEQUENCE [LARGE SCALE GENOMIC DNA]</scope>
    <source>
        <strain evidence="2 3">UMB0898</strain>
    </source>
</reference>
<dbReference type="OrthoDB" id="2139205at2"/>
<evidence type="ECO:0000313" key="3">
    <source>
        <dbReference type="Proteomes" id="UP000234384"/>
    </source>
</evidence>
<keyword evidence="1" id="KW-0472">Membrane</keyword>
<feature type="transmembrane region" description="Helical" evidence="1">
    <location>
        <begin position="23"/>
        <end position="41"/>
    </location>
</feature>
<sequence length="245" mass="27854">MLYYERTMKKARDSMLLLKSKKIIRCIVSVIFFICVSFLIINSTTGTTINAQSENDIDAPTEYHGPVNPYTPYGQYVSYQYQINGSQPMIQDVIREYQPDSNGIFQVAMFTVENNSAICQVYQIRDQGIYLLASYDNYYDVEDLRNAPTTLSQTPVLVLPSNIQEGMSYASSADGTKIRTVVETSMNYEINDVAYQDVVKIEEEDLTHSDYVTNYYYAPAYGLIVVERVNQSGESQILLQIMSAQ</sequence>
<accession>A0A2I1K0E9</accession>